<keyword evidence="6 10" id="KW-0547">Nucleotide-binding</keyword>
<keyword evidence="8 10" id="KW-0520">NAD</keyword>
<dbReference type="GO" id="GO:0004515">
    <property type="term" value="F:nicotinate-nucleotide adenylyltransferase activity"/>
    <property type="evidence" value="ECO:0007669"/>
    <property type="project" value="UniProtKB-EC"/>
</dbReference>
<keyword evidence="3 10" id="KW-0662">Pyridine nucleotide biosynthesis</keyword>
<evidence type="ECO:0000256" key="8">
    <source>
        <dbReference type="ARBA" id="ARBA00023027"/>
    </source>
</evidence>
<proteinExistence type="inferred from homology"/>
<organism evidence="12 13">
    <name type="scientific">Sedimentibacter acidaminivorans</name>
    <dbReference type="NCBI Taxonomy" id="913099"/>
    <lineage>
        <taxon>Bacteria</taxon>
        <taxon>Bacillati</taxon>
        <taxon>Bacillota</taxon>
        <taxon>Tissierellia</taxon>
        <taxon>Sedimentibacter</taxon>
    </lineage>
</organism>
<dbReference type="NCBIfam" id="TIGR00482">
    <property type="entry name" value="nicotinate (nicotinamide) nucleotide adenylyltransferase"/>
    <property type="match status" value="1"/>
</dbReference>
<comment type="similarity">
    <text evidence="10">Belongs to the NadD family.</text>
</comment>
<comment type="caution">
    <text evidence="12">The sequence shown here is derived from an EMBL/GenBank/DDBJ whole genome shotgun (WGS) entry which is preliminary data.</text>
</comment>
<dbReference type="SUPFAM" id="SSF52374">
    <property type="entry name" value="Nucleotidylyl transferase"/>
    <property type="match status" value="1"/>
</dbReference>
<dbReference type="EMBL" id="JAGGKS010000002">
    <property type="protein sequence ID" value="MBP1924973.1"/>
    <property type="molecule type" value="Genomic_DNA"/>
</dbReference>
<dbReference type="Proteomes" id="UP001519342">
    <property type="component" value="Unassembled WGS sequence"/>
</dbReference>
<protein>
    <recommendedName>
        <fullName evidence="10">Probable nicotinate-nucleotide adenylyltransferase</fullName>
        <ecNumber evidence="10">2.7.7.18</ecNumber>
    </recommendedName>
    <alternativeName>
        <fullName evidence="10">Deamido-NAD(+) diphosphorylase</fullName>
    </alternativeName>
    <alternativeName>
        <fullName evidence="10">Deamido-NAD(+) pyrophosphorylase</fullName>
    </alternativeName>
    <alternativeName>
        <fullName evidence="10">Nicotinate mononucleotide adenylyltransferase</fullName>
        <shortName evidence="10">NaMN adenylyltransferase</shortName>
    </alternativeName>
</protein>
<evidence type="ECO:0000256" key="10">
    <source>
        <dbReference type="HAMAP-Rule" id="MF_00244"/>
    </source>
</evidence>
<dbReference type="PANTHER" id="PTHR39321:SF3">
    <property type="entry name" value="PHOSPHOPANTETHEINE ADENYLYLTRANSFERASE"/>
    <property type="match status" value="1"/>
</dbReference>
<dbReference type="InterPro" id="IPR014729">
    <property type="entry name" value="Rossmann-like_a/b/a_fold"/>
</dbReference>
<dbReference type="EC" id="2.7.7.18" evidence="10"/>
<sequence>MKRRIGVMGGTFDPIHYGHLIIANEVLDKYNMEKIIFVPAGKPPHKKVTGACALDRFLMTNIATLSNNKFIVSDIEIKSLEKSYTINTIRKLINEYDNTEFYFITGTDAIVELPNWHETENLLKMCKFIGVSRSGYSTLDIEFKINEIMNRYNGQIELLQVPMLEISSTDIRERINLGRSIKYLLPEIVEKFIIKNNLYLE</sequence>
<dbReference type="RefSeq" id="WP_209510729.1">
    <property type="nucleotide sequence ID" value="NZ_JAGGKS010000002.1"/>
</dbReference>
<dbReference type="Gene3D" id="3.40.50.620">
    <property type="entry name" value="HUPs"/>
    <property type="match status" value="1"/>
</dbReference>
<keyword evidence="5 10" id="KW-0548">Nucleotidyltransferase</keyword>
<dbReference type="PANTHER" id="PTHR39321">
    <property type="entry name" value="NICOTINATE-NUCLEOTIDE ADENYLYLTRANSFERASE-RELATED"/>
    <property type="match status" value="1"/>
</dbReference>
<evidence type="ECO:0000259" key="11">
    <source>
        <dbReference type="Pfam" id="PF01467"/>
    </source>
</evidence>
<keyword evidence="4 10" id="KW-0808">Transferase</keyword>
<feature type="domain" description="Cytidyltransferase-like" evidence="11">
    <location>
        <begin position="7"/>
        <end position="174"/>
    </location>
</feature>
<dbReference type="HAMAP" id="MF_00244">
    <property type="entry name" value="NaMN_adenylyltr"/>
    <property type="match status" value="1"/>
</dbReference>
<dbReference type="CDD" id="cd02165">
    <property type="entry name" value="NMNAT"/>
    <property type="match status" value="1"/>
</dbReference>
<evidence type="ECO:0000313" key="12">
    <source>
        <dbReference type="EMBL" id="MBP1924973.1"/>
    </source>
</evidence>
<reference evidence="12 13" key="1">
    <citation type="submission" date="2021-03" db="EMBL/GenBank/DDBJ databases">
        <title>Genomic Encyclopedia of Type Strains, Phase IV (KMG-IV): sequencing the most valuable type-strain genomes for metagenomic binning, comparative biology and taxonomic classification.</title>
        <authorList>
            <person name="Goeker M."/>
        </authorList>
    </citation>
    <scope>NUCLEOTIDE SEQUENCE [LARGE SCALE GENOMIC DNA]</scope>
    <source>
        <strain evidence="12 13">DSM 24004</strain>
    </source>
</reference>
<name>A0ABS4GBA5_9FIRM</name>
<dbReference type="Pfam" id="PF01467">
    <property type="entry name" value="CTP_transf_like"/>
    <property type="match status" value="1"/>
</dbReference>
<keyword evidence="13" id="KW-1185">Reference proteome</keyword>
<accession>A0ABS4GBA5</accession>
<dbReference type="NCBIfam" id="TIGR00125">
    <property type="entry name" value="cyt_tran_rel"/>
    <property type="match status" value="1"/>
</dbReference>
<dbReference type="NCBIfam" id="NF000840">
    <property type="entry name" value="PRK00071.1-3"/>
    <property type="match status" value="1"/>
</dbReference>
<comment type="pathway">
    <text evidence="2 10">Cofactor biosynthesis; NAD(+) biosynthesis; deamido-NAD(+) from nicotinate D-ribonucleotide: step 1/1.</text>
</comment>
<keyword evidence="7 10" id="KW-0067">ATP-binding</keyword>
<evidence type="ECO:0000256" key="1">
    <source>
        <dbReference type="ARBA" id="ARBA00002324"/>
    </source>
</evidence>
<comment type="function">
    <text evidence="1 10">Catalyzes the reversible adenylation of nicotinate mononucleotide (NaMN) to nicotinic acid adenine dinucleotide (NaAD).</text>
</comment>
<evidence type="ECO:0000313" key="13">
    <source>
        <dbReference type="Proteomes" id="UP001519342"/>
    </source>
</evidence>
<gene>
    <name evidence="10" type="primary">nadD</name>
    <name evidence="12" type="ORF">J2Z76_000830</name>
</gene>
<comment type="catalytic activity">
    <reaction evidence="9 10">
        <text>nicotinate beta-D-ribonucleotide + ATP + H(+) = deamido-NAD(+) + diphosphate</text>
        <dbReference type="Rhea" id="RHEA:22860"/>
        <dbReference type="ChEBI" id="CHEBI:15378"/>
        <dbReference type="ChEBI" id="CHEBI:30616"/>
        <dbReference type="ChEBI" id="CHEBI:33019"/>
        <dbReference type="ChEBI" id="CHEBI:57502"/>
        <dbReference type="ChEBI" id="CHEBI:58437"/>
        <dbReference type="EC" id="2.7.7.18"/>
    </reaction>
</comment>
<evidence type="ECO:0000256" key="6">
    <source>
        <dbReference type="ARBA" id="ARBA00022741"/>
    </source>
</evidence>
<dbReference type="InterPro" id="IPR005248">
    <property type="entry name" value="NadD/NMNAT"/>
</dbReference>
<dbReference type="InterPro" id="IPR004821">
    <property type="entry name" value="Cyt_trans-like"/>
</dbReference>
<evidence type="ECO:0000256" key="9">
    <source>
        <dbReference type="ARBA" id="ARBA00048721"/>
    </source>
</evidence>
<evidence type="ECO:0000256" key="2">
    <source>
        <dbReference type="ARBA" id="ARBA00005019"/>
    </source>
</evidence>
<evidence type="ECO:0000256" key="7">
    <source>
        <dbReference type="ARBA" id="ARBA00022840"/>
    </source>
</evidence>
<evidence type="ECO:0000256" key="4">
    <source>
        <dbReference type="ARBA" id="ARBA00022679"/>
    </source>
</evidence>
<evidence type="ECO:0000256" key="3">
    <source>
        <dbReference type="ARBA" id="ARBA00022642"/>
    </source>
</evidence>
<evidence type="ECO:0000256" key="5">
    <source>
        <dbReference type="ARBA" id="ARBA00022695"/>
    </source>
</evidence>